<evidence type="ECO:0000259" key="2">
    <source>
        <dbReference type="Pfam" id="PF00296"/>
    </source>
</evidence>
<sequence>MRMPKLSCAFYTGPDTPDHIALAERLGYHRAWVYDSPALCLDAWSALARAADRTERIGLATGVAVPALRHLVVTASAIATIESIAPGRFTLGVGTGFTGLRALGHKPMKWAEIPAYVDALKALLRGEAVSWEGRTMRLMHATGYLPELPIDFEVFMAAEGPKGLGVAREHADGVLTVNVDPGTGWAQSARWALGTVLDDGESPTSDRVWAAAGHAAVVIYHLYYEAGYDLSTLPNGAAWGELISSLSEEERHLSLHKGHLMEVSEHDDAMIPRETAEAMTFTGSVETLRARLEELAATGVTEVVYQPAGPDIPRELEAFSRLAPAGSRVG</sequence>
<keyword evidence="1" id="KW-0560">Oxidoreductase</keyword>
<organism evidence="3 4">
    <name type="scientific">Pseudonocardia ammonioxydans</name>
    <dbReference type="NCBI Taxonomy" id="260086"/>
    <lineage>
        <taxon>Bacteria</taxon>
        <taxon>Bacillati</taxon>
        <taxon>Actinomycetota</taxon>
        <taxon>Actinomycetes</taxon>
        <taxon>Pseudonocardiales</taxon>
        <taxon>Pseudonocardiaceae</taxon>
        <taxon>Pseudonocardia</taxon>
    </lineage>
</organism>
<dbReference type="Proteomes" id="UP000199614">
    <property type="component" value="Unassembled WGS sequence"/>
</dbReference>
<dbReference type="SUPFAM" id="SSF51679">
    <property type="entry name" value="Bacterial luciferase-like"/>
    <property type="match status" value="1"/>
</dbReference>
<protein>
    <submittedName>
        <fullName evidence="3">5,10-methylenetetrahydromethanopterin reductase</fullName>
    </submittedName>
</protein>
<evidence type="ECO:0000313" key="4">
    <source>
        <dbReference type="Proteomes" id="UP000199614"/>
    </source>
</evidence>
<dbReference type="InterPro" id="IPR050564">
    <property type="entry name" value="F420-G6PD/mer"/>
</dbReference>
<dbReference type="InterPro" id="IPR036661">
    <property type="entry name" value="Luciferase-like_sf"/>
</dbReference>
<evidence type="ECO:0000313" key="3">
    <source>
        <dbReference type="EMBL" id="SFN49298.1"/>
    </source>
</evidence>
<accession>A0A1I4ZGG3</accession>
<gene>
    <name evidence="3" type="ORF">SAMN05216207_101564</name>
</gene>
<dbReference type="Pfam" id="PF00296">
    <property type="entry name" value="Bac_luciferase"/>
    <property type="match status" value="1"/>
</dbReference>
<dbReference type="Gene3D" id="3.20.20.30">
    <property type="entry name" value="Luciferase-like domain"/>
    <property type="match status" value="1"/>
</dbReference>
<dbReference type="AlphaFoldDB" id="A0A1I4ZGG3"/>
<dbReference type="InterPro" id="IPR011251">
    <property type="entry name" value="Luciferase-like_dom"/>
</dbReference>
<keyword evidence="4" id="KW-1185">Reference proteome</keyword>
<dbReference type="RefSeq" id="WP_218162792.1">
    <property type="nucleotide sequence ID" value="NZ_FOUY01000015.1"/>
</dbReference>
<evidence type="ECO:0000256" key="1">
    <source>
        <dbReference type="ARBA" id="ARBA00023002"/>
    </source>
</evidence>
<name>A0A1I4ZGG3_PSUAM</name>
<dbReference type="PANTHER" id="PTHR43244:SF1">
    <property type="entry name" value="5,10-METHYLENETETRAHYDROMETHANOPTERIN REDUCTASE"/>
    <property type="match status" value="1"/>
</dbReference>
<dbReference type="STRING" id="260086.SAMN05216207_101564"/>
<proteinExistence type="predicted"/>
<dbReference type="PANTHER" id="PTHR43244">
    <property type="match status" value="1"/>
</dbReference>
<feature type="domain" description="Luciferase-like" evidence="2">
    <location>
        <begin position="16"/>
        <end position="301"/>
    </location>
</feature>
<reference evidence="3 4" key="1">
    <citation type="submission" date="2016-10" db="EMBL/GenBank/DDBJ databases">
        <authorList>
            <person name="de Groot N.N."/>
        </authorList>
    </citation>
    <scope>NUCLEOTIDE SEQUENCE [LARGE SCALE GENOMIC DNA]</scope>
    <source>
        <strain evidence="3 4">CGMCC 4.1877</strain>
    </source>
</reference>
<dbReference type="EMBL" id="FOUY01000015">
    <property type="protein sequence ID" value="SFN49298.1"/>
    <property type="molecule type" value="Genomic_DNA"/>
</dbReference>
<dbReference type="GO" id="GO:0016705">
    <property type="term" value="F:oxidoreductase activity, acting on paired donors, with incorporation or reduction of molecular oxygen"/>
    <property type="evidence" value="ECO:0007669"/>
    <property type="project" value="InterPro"/>
</dbReference>